<keyword evidence="1" id="KW-0812">Transmembrane</keyword>
<keyword evidence="1" id="KW-1133">Transmembrane helix</keyword>
<reference evidence="2" key="1">
    <citation type="journal article" date="2015" name="Nature">
        <title>Complex archaea that bridge the gap between prokaryotes and eukaryotes.</title>
        <authorList>
            <person name="Spang A."/>
            <person name="Saw J.H."/>
            <person name="Jorgensen S.L."/>
            <person name="Zaremba-Niedzwiedzka K."/>
            <person name="Martijn J."/>
            <person name="Lind A.E."/>
            <person name="van Eijk R."/>
            <person name="Schleper C."/>
            <person name="Guy L."/>
            <person name="Ettema T.J."/>
        </authorList>
    </citation>
    <scope>NUCLEOTIDE SEQUENCE</scope>
</reference>
<feature type="transmembrane region" description="Helical" evidence="1">
    <location>
        <begin position="32"/>
        <end position="51"/>
    </location>
</feature>
<name>A0A0F9LNZ5_9ZZZZ</name>
<dbReference type="EMBL" id="LAZR01006052">
    <property type="protein sequence ID" value="KKM95113.1"/>
    <property type="molecule type" value="Genomic_DNA"/>
</dbReference>
<dbReference type="AlphaFoldDB" id="A0A0F9LNZ5"/>
<accession>A0A0F9LNZ5</accession>
<evidence type="ECO:0000256" key="1">
    <source>
        <dbReference type="SAM" id="Phobius"/>
    </source>
</evidence>
<evidence type="ECO:0000313" key="2">
    <source>
        <dbReference type="EMBL" id="KKM95113.1"/>
    </source>
</evidence>
<organism evidence="2">
    <name type="scientific">marine sediment metagenome</name>
    <dbReference type="NCBI Taxonomy" id="412755"/>
    <lineage>
        <taxon>unclassified sequences</taxon>
        <taxon>metagenomes</taxon>
        <taxon>ecological metagenomes</taxon>
    </lineage>
</organism>
<comment type="caution">
    <text evidence="2">The sequence shown here is derived from an EMBL/GenBank/DDBJ whole genome shotgun (WGS) entry which is preliminary data.</text>
</comment>
<gene>
    <name evidence="2" type="ORF">LCGC14_1191510</name>
</gene>
<sequence length="91" mass="10785">MRGEPGLIMFYSPIVEIIEKLIKKANNYGSRVYWGWTLIVGLFGALFIFILDEYGFSEAKPFLAIWLFLYFGCIYPVSRYEKLWKSKKDKR</sequence>
<keyword evidence="1" id="KW-0472">Membrane</keyword>
<proteinExistence type="predicted"/>
<feature type="transmembrane region" description="Helical" evidence="1">
    <location>
        <begin position="63"/>
        <end position="81"/>
    </location>
</feature>
<protein>
    <submittedName>
        <fullName evidence="2">Uncharacterized protein</fullName>
    </submittedName>
</protein>